<protein>
    <submittedName>
        <fullName evidence="2">Uncharacterized protein</fullName>
    </submittedName>
</protein>
<name>A0A9N9SUS1_DIABA</name>
<sequence>MPLSDISSTREPSEFKTDSGSDFHPPSDAESSTTRESFTEIGLVEPGSSRGKKRKKNNLVWKRSKSKLERNSGKSYLNSRGRIVSKKQFFHGVCSCPRKCHLLVSLEERKNIFHSFYNLSDFNLQTAYINTQVNVVNKGRHIAAQNHSKRPKTRIYSSPKESSDMMLNRYNTAGLRRNIRQDKAEILNITEGDDENMAKKKDLFLLSKQQKAHDHQLL</sequence>
<gene>
    <name evidence="2" type="ORF">DIABBA_LOCUS2307</name>
</gene>
<organism evidence="2 3">
    <name type="scientific">Diabrotica balteata</name>
    <name type="common">Banded cucumber beetle</name>
    <dbReference type="NCBI Taxonomy" id="107213"/>
    <lineage>
        <taxon>Eukaryota</taxon>
        <taxon>Metazoa</taxon>
        <taxon>Ecdysozoa</taxon>
        <taxon>Arthropoda</taxon>
        <taxon>Hexapoda</taxon>
        <taxon>Insecta</taxon>
        <taxon>Pterygota</taxon>
        <taxon>Neoptera</taxon>
        <taxon>Endopterygota</taxon>
        <taxon>Coleoptera</taxon>
        <taxon>Polyphaga</taxon>
        <taxon>Cucujiformia</taxon>
        <taxon>Chrysomeloidea</taxon>
        <taxon>Chrysomelidae</taxon>
        <taxon>Galerucinae</taxon>
        <taxon>Diabroticina</taxon>
        <taxon>Diabroticites</taxon>
        <taxon>Diabrotica</taxon>
    </lineage>
</organism>
<reference evidence="2" key="1">
    <citation type="submission" date="2022-01" db="EMBL/GenBank/DDBJ databases">
        <authorList>
            <person name="King R."/>
        </authorList>
    </citation>
    <scope>NUCLEOTIDE SEQUENCE</scope>
</reference>
<dbReference type="OrthoDB" id="6781027at2759"/>
<feature type="compositionally biased region" description="Polar residues" evidence="1">
    <location>
        <begin position="1"/>
        <end position="10"/>
    </location>
</feature>
<dbReference type="Proteomes" id="UP001153709">
    <property type="component" value="Chromosome 10"/>
</dbReference>
<keyword evidence="3" id="KW-1185">Reference proteome</keyword>
<feature type="compositionally biased region" description="Basic and acidic residues" evidence="1">
    <location>
        <begin position="11"/>
        <end position="27"/>
    </location>
</feature>
<accession>A0A9N9SUS1</accession>
<evidence type="ECO:0000313" key="3">
    <source>
        <dbReference type="Proteomes" id="UP001153709"/>
    </source>
</evidence>
<proteinExistence type="predicted"/>
<evidence type="ECO:0000313" key="2">
    <source>
        <dbReference type="EMBL" id="CAG9828381.1"/>
    </source>
</evidence>
<dbReference type="EMBL" id="OU898285">
    <property type="protein sequence ID" value="CAG9828381.1"/>
    <property type="molecule type" value="Genomic_DNA"/>
</dbReference>
<evidence type="ECO:0000256" key="1">
    <source>
        <dbReference type="SAM" id="MobiDB-lite"/>
    </source>
</evidence>
<dbReference type="AlphaFoldDB" id="A0A9N9SUS1"/>
<feature type="region of interest" description="Disordered" evidence="1">
    <location>
        <begin position="1"/>
        <end position="57"/>
    </location>
</feature>